<dbReference type="AlphaFoldDB" id="A0A4S1CEN9"/>
<feature type="signal peptide" evidence="2">
    <location>
        <begin position="1"/>
        <end position="20"/>
    </location>
</feature>
<evidence type="ECO:0000313" key="3">
    <source>
        <dbReference type="EMBL" id="TGU71476.1"/>
    </source>
</evidence>
<dbReference type="RefSeq" id="WP_135871110.1">
    <property type="nucleotide sequence ID" value="NZ_SRSC01000003.1"/>
</dbReference>
<evidence type="ECO:0000256" key="2">
    <source>
        <dbReference type="SAM" id="SignalP"/>
    </source>
</evidence>
<comment type="caution">
    <text evidence="3">The sequence shown here is derived from an EMBL/GenBank/DDBJ whole genome shotgun (WGS) entry which is preliminary data.</text>
</comment>
<gene>
    <name evidence="3" type="ORF">E4633_14245</name>
</gene>
<dbReference type="Proteomes" id="UP000306416">
    <property type="component" value="Unassembled WGS sequence"/>
</dbReference>
<feature type="chain" id="PRO_5020534500" description="OmpH family outer membrane protein" evidence="2">
    <location>
        <begin position="21"/>
        <end position="182"/>
    </location>
</feature>
<accession>A0A4S1CEN9</accession>
<sequence length="182" mass="19905">MYRLLFALVAVSLLVRPALASEPAAAETPAVKVASVDGATLAQEPAKEVKDASSVPVDATRGQYKMCLESEAKIKALRKGLEEDIARNKAQLAEVSKRSASLQEQRKKLLEAKDSKVGPFNRLSMEHNKLVQAARKDVEKLKAQWATFNTTVTEHNKSCSTIIITAEDRDEVMKARSTVAGR</sequence>
<dbReference type="EMBL" id="SRSC01000003">
    <property type="protein sequence ID" value="TGU71476.1"/>
    <property type="molecule type" value="Genomic_DNA"/>
</dbReference>
<keyword evidence="4" id="KW-1185">Reference proteome</keyword>
<name>A0A4S1CEN9_9BACT</name>
<evidence type="ECO:0000256" key="1">
    <source>
        <dbReference type="SAM" id="Coils"/>
    </source>
</evidence>
<feature type="coiled-coil region" evidence="1">
    <location>
        <begin position="78"/>
        <end position="144"/>
    </location>
</feature>
<evidence type="ECO:0000313" key="4">
    <source>
        <dbReference type="Proteomes" id="UP000306416"/>
    </source>
</evidence>
<protein>
    <recommendedName>
        <fullName evidence="5">OmpH family outer membrane protein</fullName>
    </recommendedName>
</protein>
<organism evidence="3 4">
    <name type="scientific">Geomonas terrae</name>
    <dbReference type="NCBI Taxonomy" id="2562681"/>
    <lineage>
        <taxon>Bacteria</taxon>
        <taxon>Pseudomonadati</taxon>
        <taxon>Thermodesulfobacteriota</taxon>
        <taxon>Desulfuromonadia</taxon>
        <taxon>Geobacterales</taxon>
        <taxon>Geobacteraceae</taxon>
        <taxon>Geomonas</taxon>
    </lineage>
</organism>
<keyword evidence="2" id="KW-0732">Signal</keyword>
<keyword evidence="1" id="KW-0175">Coiled coil</keyword>
<proteinExistence type="predicted"/>
<reference evidence="3 4" key="1">
    <citation type="submission" date="2019-04" db="EMBL/GenBank/DDBJ databases">
        <title>Geobacter oryzae sp. nov., ferric-reducing bacteria isolated from paddy soil.</title>
        <authorList>
            <person name="Xu Z."/>
            <person name="Masuda Y."/>
            <person name="Itoh H."/>
            <person name="Senoo K."/>
        </authorList>
    </citation>
    <scope>NUCLEOTIDE SEQUENCE [LARGE SCALE GENOMIC DNA]</scope>
    <source>
        <strain evidence="3 4">Red111</strain>
    </source>
</reference>
<evidence type="ECO:0008006" key="5">
    <source>
        <dbReference type="Google" id="ProtNLM"/>
    </source>
</evidence>